<dbReference type="InterPro" id="IPR043519">
    <property type="entry name" value="NT_sf"/>
</dbReference>
<evidence type="ECO:0008006" key="3">
    <source>
        <dbReference type="Google" id="ProtNLM"/>
    </source>
</evidence>
<gene>
    <name evidence="1" type="ORF">GCM10007362_01630</name>
</gene>
<dbReference type="EMBL" id="BMDD01000001">
    <property type="protein sequence ID" value="GGH68033.1"/>
    <property type="molecule type" value="Genomic_DNA"/>
</dbReference>
<sequence length="377" mass="42886">MEKVNVFDVSSALIERIQRDYAEDVAIAAYYGSYTDGTATECSDLDFFYIPANPKGYNAGLSFILNGISFDFWPIDWERAERMARLEDGKTGILADCKLLYVRSDEDLERFNHLKLQIKDMRSFEGEEKFLDMAEAKLKSVYPFLWEMRRAGIGKSLSFYRLQAFEVVAPVLEAIALVNRTYLRKGWGKNLTEIYNLPVRPAELEQVMNTIMRSAEPPAIIGACEFLADAVKGVIDDRRSLLQPPTPDYAQRAEGFFEEFKGLLDKVQSACERKDYELAFFSAVHAESELNSFLVFCETGHWKVGKKAQEAGRKIAEQAKLPSLVSVLDPANLFVLQSAANRLEVTLERFFREQGVDIRKFDSLTEFRAFLLGSKSE</sequence>
<dbReference type="Gene3D" id="3.30.460.10">
    <property type="entry name" value="Beta Polymerase, domain 2"/>
    <property type="match status" value="1"/>
</dbReference>
<accession>A0ABQ1ZLA9</accession>
<dbReference type="SUPFAM" id="SSF81301">
    <property type="entry name" value="Nucleotidyltransferase"/>
    <property type="match status" value="1"/>
</dbReference>
<keyword evidence="2" id="KW-1185">Reference proteome</keyword>
<dbReference type="Proteomes" id="UP000605427">
    <property type="component" value="Unassembled WGS sequence"/>
</dbReference>
<dbReference type="RefSeq" id="WP_172237703.1">
    <property type="nucleotide sequence ID" value="NZ_BMDD01000001.1"/>
</dbReference>
<reference evidence="2" key="1">
    <citation type="journal article" date="2019" name="Int. J. Syst. Evol. Microbiol.">
        <title>The Global Catalogue of Microorganisms (GCM) 10K type strain sequencing project: providing services to taxonomists for standard genome sequencing and annotation.</title>
        <authorList>
            <consortium name="The Broad Institute Genomics Platform"/>
            <consortium name="The Broad Institute Genome Sequencing Center for Infectious Disease"/>
            <person name="Wu L."/>
            <person name="Ma J."/>
        </authorList>
    </citation>
    <scope>NUCLEOTIDE SEQUENCE [LARGE SCALE GENOMIC DNA]</scope>
    <source>
        <strain evidence="2">CCM 8702</strain>
    </source>
</reference>
<proteinExistence type="predicted"/>
<dbReference type="CDD" id="cd05403">
    <property type="entry name" value="NT_KNTase_like"/>
    <property type="match status" value="1"/>
</dbReference>
<comment type="caution">
    <text evidence="1">The sequence shown here is derived from an EMBL/GenBank/DDBJ whole genome shotgun (WGS) entry which is preliminary data.</text>
</comment>
<protein>
    <recommendedName>
        <fullName evidence="3">Polymerase nucleotidyl transferase domain-containing protein</fullName>
    </recommendedName>
</protein>
<evidence type="ECO:0000313" key="1">
    <source>
        <dbReference type="EMBL" id="GGH68033.1"/>
    </source>
</evidence>
<name>A0ABQ1ZLA9_9BACL</name>
<organism evidence="1 2">
    <name type="scientific">Saccharibacillus endophyticus</name>
    <dbReference type="NCBI Taxonomy" id="2060666"/>
    <lineage>
        <taxon>Bacteria</taxon>
        <taxon>Bacillati</taxon>
        <taxon>Bacillota</taxon>
        <taxon>Bacilli</taxon>
        <taxon>Bacillales</taxon>
        <taxon>Paenibacillaceae</taxon>
        <taxon>Saccharibacillus</taxon>
    </lineage>
</organism>
<evidence type="ECO:0000313" key="2">
    <source>
        <dbReference type="Proteomes" id="UP000605427"/>
    </source>
</evidence>